<evidence type="ECO:0000259" key="8">
    <source>
        <dbReference type="SMART" id="SM01002"/>
    </source>
</evidence>
<evidence type="ECO:0000256" key="5">
    <source>
        <dbReference type="ARBA" id="ARBA00023002"/>
    </source>
</evidence>
<evidence type="ECO:0000256" key="7">
    <source>
        <dbReference type="ARBA" id="ARBA00025744"/>
    </source>
</evidence>
<dbReference type="GO" id="GO:0004753">
    <property type="term" value="F:saccharopine dehydrogenase activity"/>
    <property type="evidence" value="ECO:0007669"/>
    <property type="project" value="TreeGrafter"/>
</dbReference>
<dbReference type="SMART" id="SM01002">
    <property type="entry name" value="AlaDh_PNT_C"/>
    <property type="match status" value="1"/>
</dbReference>
<name>A0AAJ7SG63_9ACAR</name>
<dbReference type="GO" id="GO:0019878">
    <property type="term" value="P:lysine biosynthetic process via aminoadipic acid"/>
    <property type="evidence" value="ECO:0007669"/>
    <property type="project" value="TreeGrafter"/>
</dbReference>
<dbReference type="InterPro" id="IPR036291">
    <property type="entry name" value="NAD(P)-bd_dom_sf"/>
</dbReference>
<keyword evidence="5" id="KW-0560">Oxidoreductase</keyword>
<feature type="domain" description="Alanine dehydrogenase/pyridine nucleotide transhydrogenase NAD(H)-binding" evidence="8">
    <location>
        <begin position="206"/>
        <end position="409"/>
    </location>
</feature>
<dbReference type="Gene3D" id="3.40.50.720">
    <property type="entry name" value="NAD(P)-binding Rossmann-like Domain"/>
    <property type="match status" value="3"/>
</dbReference>
<dbReference type="SUPFAM" id="SSF51735">
    <property type="entry name" value="NAD(P)-binding Rossmann-fold domains"/>
    <property type="match status" value="1"/>
</dbReference>
<dbReference type="Pfam" id="PF16653">
    <property type="entry name" value="Sacchrp_dh_C"/>
    <property type="match status" value="1"/>
</dbReference>
<dbReference type="PANTHER" id="PTHR11133:SF22">
    <property type="entry name" value="ALPHA-AMINOADIPIC SEMIALDEHYDE SYNTHASE, MITOCHONDRIAL"/>
    <property type="match status" value="1"/>
</dbReference>
<protein>
    <submittedName>
        <fullName evidence="11">Alpha-aminoadipic semialdehyde synthase, mitochondrial</fullName>
    </submittedName>
</protein>
<dbReference type="FunFam" id="3.40.50.720:FF:000087">
    <property type="entry name" value="alpha-aminoadipic semialdehyde synthase, mitochondrial"/>
    <property type="match status" value="1"/>
</dbReference>
<comment type="similarity">
    <text evidence="7">In the C-terminal section; belongs to the saccharopine dehydrogenase family.</text>
</comment>
<dbReference type="SUPFAM" id="SSF52283">
    <property type="entry name" value="Formate/glycerate dehydrogenase catalytic domain-like"/>
    <property type="match status" value="1"/>
</dbReference>
<dbReference type="InterPro" id="IPR007698">
    <property type="entry name" value="AlaDH/PNT_NAD(H)-bd"/>
</dbReference>
<keyword evidence="10" id="KW-1185">Reference proteome</keyword>
<feature type="domain" description="Alanine dehydrogenase/pyridine nucleotide transhydrogenase N-terminal" evidence="9">
    <location>
        <begin position="36"/>
        <end position="166"/>
    </location>
</feature>
<dbReference type="SMART" id="SM01003">
    <property type="entry name" value="AlaDh_PNT_N"/>
    <property type="match status" value="1"/>
</dbReference>
<dbReference type="GO" id="GO:0005737">
    <property type="term" value="C:cytoplasm"/>
    <property type="evidence" value="ECO:0007669"/>
    <property type="project" value="TreeGrafter"/>
</dbReference>
<organism evidence="10 11">
    <name type="scientific">Galendromus occidentalis</name>
    <name type="common">western predatory mite</name>
    <dbReference type="NCBI Taxonomy" id="34638"/>
    <lineage>
        <taxon>Eukaryota</taxon>
        <taxon>Metazoa</taxon>
        <taxon>Ecdysozoa</taxon>
        <taxon>Arthropoda</taxon>
        <taxon>Chelicerata</taxon>
        <taxon>Arachnida</taxon>
        <taxon>Acari</taxon>
        <taxon>Parasitiformes</taxon>
        <taxon>Mesostigmata</taxon>
        <taxon>Gamasina</taxon>
        <taxon>Phytoseioidea</taxon>
        <taxon>Phytoseiidae</taxon>
        <taxon>Typhlodrominae</taxon>
        <taxon>Galendromus</taxon>
    </lineage>
</organism>
<comment type="pathway">
    <text evidence="2">Amino-acid degradation; L-lysine degradation via saccharopine pathway; glutaryl-CoA from L-lysine: step 2/6.</text>
</comment>
<dbReference type="InterPro" id="IPR005097">
    <property type="entry name" value="Sacchrp_dh_NADP-bd"/>
</dbReference>
<evidence type="ECO:0000256" key="6">
    <source>
        <dbReference type="ARBA" id="ARBA00023268"/>
    </source>
</evidence>
<evidence type="ECO:0000259" key="9">
    <source>
        <dbReference type="SMART" id="SM01003"/>
    </source>
</evidence>
<reference evidence="11" key="1">
    <citation type="submission" date="2025-08" db="UniProtKB">
        <authorList>
            <consortium name="RefSeq"/>
        </authorList>
    </citation>
    <scope>IDENTIFICATION</scope>
</reference>
<dbReference type="CTD" id="34064"/>
<sequence>MIPLLRSKRPLNLAALRSSLGVPCAWKHTGNARTLAIRREDQSVWERRAPLGPEHVRKLTKAGVRVLIQPSNRRAYPLQSYVHAGAVVQEDISEAPVIIGVKQVPVDQLYPNKTYCFFSHTIKGQEANMPLLDACIERNVRLIDYERMCDEKGQRVVAFGKYAGKAGMINILHGLGLRLLALGHHTPFMHIGPAHNYRNSGMGMQAVRDAGYEIALGMMPRSIGPLSIVFTGSGNVSQGAQEVFQELPFEYVDSKDLAEVAKAGSINKVYGAVVSREDHWKRVSDGGFDYKECEEFPERYYSAFAKDIAPYASVIVNGIYWAVNSPKLVTIPDAKRILQPTYTPWLPSSEGSPSLPHRLLAICDISADPGGSIEFMTECTTIDYPFCLYDADQHRSRESFSGPGVLVCSIDNMPTQLPLEATDYFGYLLMPYIWEIVNSDAEQALDESKMSHVVRNAIITSNGSLTDNYEYIAELRQTSNVLSRATCYFNSRSMKKVTTSTKPQKKVVVLGAGYVSAPLVEYLCRDENVQVTVASAIQKEAEDLAAKYSNADYTVVDVYESVSGLSNQIKDSDLVISLLPYSLHAKIAELCIEHQTNMVTASYLLPELRELHHEAVKANITVMNEIGLDPGIDHLLAMECFDEVRLNGGKITSFVSYCGGLPAPEHCDNPLRYKFSWSPRSALIGTMGWARYLRDGQVYEIASGGSLLDNVHNIDFLPGFALEGYPNRDSTIYKDTYGISNAATVLRGTLRYKGFCNVTKGLHMMGLFSDDPHPSLHNRGPEITWKQFLCNLMGQQEDLLTSNVKNLIFENVGRDSQRVEALDKLGLLSDTPIDKKNTPMDTLTHYLSKKLSFQPGERDLVILRHDIGIEWLDGQREMRHVNMVAYGDPSGYSAMAKTVGYPCAIASKMILEGEIQQKGMILPLASEIYKPILKRLRVEGITYEESTTKLN</sequence>
<evidence type="ECO:0000256" key="4">
    <source>
        <dbReference type="ARBA" id="ARBA00022857"/>
    </source>
</evidence>
<comment type="pathway">
    <text evidence="1">Amino-acid degradation; L-lysine degradation via saccharopine pathway; glutaryl-CoA from L-lysine: step 1/6.</text>
</comment>
<dbReference type="Pfam" id="PF03435">
    <property type="entry name" value="Sacchrp_dh_NADP"/>
    <property type="match status" value="1"/>
</dbReference>
<dbReference type="Gene3D" id="3.30.360.10">
    <property type="entry name" value="Dihydrodipicolinate Reductase, domain 2"/>
    <property type="match status" value="1"/>
</dbReference>
<dbReference type="KEGG" id="goe:100906268"/>
<dbReference type="RefSeq" id="XP_028967466.1">
    <property type="nucleotide sequence ID" value="XM_029111633.1"/>
</dbReference>
<dbReference type="Gene3D" id="1.10.1870.10">
    <property type="entry name" value="Domain 3, Saccharopine reductase"/>
    <property type="match status" value="1"/>
</dbReference>
<gene>
    <name evidence="11" type="primary">LOC100906268</name>
</gene>
<dbReference type="InterPro" id="IPR051168">
    <property type="entry name" value="AASS"/>
</dbReference>
<evidence type="ECO:0000256" key="1">
    <source>
        <dbReference type="ARBA" id="ARBA00004682"/>
    </source>
</evidence>
<dbReference type="PANTHER" id="PTHR11133">
    <property type="entry name" value="SACCHAROPINE DEHYDROGENASE"/>
    <property type="match status" value="1"/>
</dbReference>
<evidence type="ECO:0000256" key="2">
    <source>
        <dbReference type="ARBA" id="ARBA00004720"/>
    </source>
</evidence>
<evidence type="ECO:0000256" key="3">
    <source>
        <dbReference type="ARBA" id="ARBA00005624"/>
    </source>
</evidence>
<dbReference type="Pfam" id="PF05222">
    <property type="entry name" value="AlaDh_PNT_N"/>
    <property type="match status" value="1"/>
</dbReference>
<dbReference type="InterPro" id="IPR032095">
    <property type="entry name" value="Sacchrp_dh-like_C"/>
</dbReference>
<dbReference type="Proteomes" id="UP000694867">
    <property type="component" value="Unplaced"/>
</dbReference>
<keyword evidence="6" id="KW-0511">Multifunctional enzyme</keyword>
<dbReference type="FunFam" id="3.40.50.720:FF:000072">
    <property type="entry name" value="Saccharopine dehydrogenase [NADP(+), L-glutamate-forming]"/>
    <property type="match status" value="1"/>
</dbReference>
<dbReference type="FunFam" id="3.30.360.10:FF:000008">
    <property type="entry name" value="Alpha-aminoadipic semialdehyde synthase, mitochondrial"/>
    <property type="match status" value="1"/>
</dbReference>
<dbReference type="InterPro" id="IPR007886">
    <property type="entry name" value="AlaDH/PNT_N"/>
</dbReference>
<accession>A0AAJ7SG63</accession>
<dbReference type="SUPFAM" id="SSF55347">
    <property type="entry name" value="Glyceraldehyde-3-phosphate dehydrogenase-like, C-terminal domain"/>
    <property type="match status" value="1"/>
</dbReference>
<evidence type="ECO:0000313" key="10">
    <source>
        <dbReference type="Proteomes" id="UP000694867"/>
    </source>
</evidence>
<comment type="similarity">
    <text evidence="3">In the N-terminal section; belongs to the AlaDH/PNT family.</text>
</comment>
<keyword evidence="4" id="KW-0521">NADP</keyword>
<evidence type="ECO:0000313" key="11">
    <source>
        <dbReference type="RefSeq" id="XP_028967466.1"/>
    </source>
</evidence>
<proteinExistence type="inferred from homology"/>
<dbReference type="GeneID" id="100906268"/>
<dbReference type="CDD" id="cd12189">
    <property type="entry name" value="LKR_SDH_like"/>
    <property type="match status" value="1"/>
</dbReference>
<dbReference type="AlphaFoldDB" id="A0AAJ7SG63"/>